<feature type="region of interest" description="Disordered" evidence="1">
    <location>
        <begin position="44"/>
        <end position="63"/>
    </location>
</feature>
<sequence>MASAVSMVSGVILMRCPPVIGLAVIGLVAGDASRAEPGRLAHFDEGHMTAGSRLGAGRSAQPV</sequence>
<protein>
    <submittedName>
        <fullName evidence="2">Uncharacterized protein</fullName>
    </submittedName>
</protein>
<evidence type="ECO:0000313" key="2">
    <source>
        <dbReference type="EMBL" id="MBK1629858.1"/>
    </source>
</evidence>
<dbReference type="Proteomes" id="UP000748752">
    <property type="component" value="Unassembled WGS sequence"/>
</dbReference>
<name>A0ABS1CD83_9GAMM</name>
<reference evidence="2 3" key="1">
    <citation type="journal article" date="2020" name="Microorganisms">
        <title>Osmotic Adaptation and Compatible Solute Biosynthesis of Phototrophic Bacteria as Revealed from Genome Analyses.</title>
        <authorList>
            <person name="Imhoff J.F."/>
            <person name="Rahn T."/>
            <person name="Kunzel S."/>
            <person name="Keller A."/>
            <person name="Neulinger S.C."/>
        </authorList>
    </citation>
    <scope>NUCLEOTIDE SEQUENCE [LARGE SCALE GENOMIC DNA]</scope>
    <source>
        <strain evidence="2 3">DSM 6210</strain>
    </source>
</reference>
<evidence type="ECO:0000313" key="3">
    <source>
        <dbReference type="Proteomes" id="UP000748752"/>
    </source>
</evidence>
<accession>A0ABS1CD83</accession>
<comment type="caution">
    <text evidence="2">The sequence shown here is derived from an EMBL/GenBank/DDBJ whole genome shotgun (WGS) entry which is preliminary data.</text>
</comment>
<proteinExistence type="predicted"/>
<gene>
    <name evidence="2" type="ORF">CKO31_03695</name>
</gene>
<dbReference type="EMBL" id="NRRV01000006">
    <property type="protein sequence ID" value="MBK1629858.1"/>
    <property type="molecule type" value="Genomic_DNA"/>
</dbReference>
<organism evidence="2 3">
    <name type="scientific">Thiohalocapsa halophila</name>
    <dbReference type="NCBI Taxonomy" id="69359"/>
    <lineage>
        <taxon>Bacteria</taxon>
        <taxon>Pseudomonadati</taxon>
        <taxon>Pseudomonadota</taxon>
        <taxon>Gammaproteobacteria</taxon>
        <taxon>Chromatiales</taxon>
        <taxon>Chromatiaceae</taxon>
        <taxon>Thiohalocapsa</taxon>
    </lineage>
</organism>
<keyword evidence="3" id="KW-1185">Reference proteome</keyword>
<evidence type="ECO:0000256" key="1">
    <source>
        <dbReference type="SAM" id="MobiDB-lite"/>
    </source>
</evidence>